<dbReference type="RefSeq" id="WP_091612329.1">
    <property type="nucleotide sequence ID" value="NZ_FNNC01000002.1"/>
</dbReference>
<dbReference type="NCBIfam" id="NF003339">
    <property type="entry name" value="PRK04351.1"/>
    <property type="match status" value="1"/>
</dbReference>
<evidence type="ECO:0000313" key="2">
    <source>
        <dbReference type="EMBL" id="SDW36485.1"/>
    </source>
</evidence>
<dbReference type="AlphaFoldDB" id="A0A1H2SYD8"/>
<dbReference type="OrthoDB" id="9799909at2"/>
<dbReference type="STRING" id="1122204.SAMN05421781_1150"/>
<name>A0A1H2SYD8_9BACI</name>
<feature type="domain" description="SprT-like" evidence="1">
    <location>
        <begin position="4"/>
        <end position="149"/>
    </location>
</feature>
<evidence type="ECO:0000313" key="3">
    <source>
        <dbReference type="Proteomes" id="UP000199488"/>
    </source>
</evidence>
<dbReference type="GO" id="GO:0006950">
    <property type="term" value="P:response to stress"/>
    <property type="evidence" value="ECO:0007669"/>
    <property type="project" value="UniProtKB-ARBA"/>
</dbReference>
<dbReference type="Pfam" id="PF10263">
    <property type="entry name" value="SprT-like"/>
    <property type="match status" value="1"/>
</dbReference>
<protein>
    <submittedName>
        <fullName evidence="2">SprT-like protein</fullName>
    </submittedName>
</protein>
<dbReference type="EMBL" id="FNNC01000002">
    <property type="protein sequence ID" value="SDW36485.1"/>
    <property type="molecule type" value="Genomic_DNA"/>
</dbReference>
<reference evidence="2 3" key="1">
    <citation type="submission" date="2016-10" db="EMBL/GenBank/DDBJ databases">
        <authorList>
            <person name="de Groot N.N."/>
        </authorList>
    </citation>
    <scope>NUCLEOTIDE SEQUENCE [LARGE SCALE GENOMIC DNA]</scope>
    <source>
        <strain evidence="2 3">DSM 23126</strain>
    </source>
</reference>
<accession>A0A1H2SYD8</accession>
<keyword evidence="3" id="KW-1185">Reference proteome</keyword>
<dbReference type="Proteomes" id="UP000199488">
    <property type="component" value="Unassembled WGS sequence"/>
</dbReference>
<organism evidence="2 3">
    <name type="scientific">Marinococcus luteus</name>
    <dbReference type="NCBI Taxonomy" id="1122204"/>
    <lineage>
        <taxon>Bacteria</taxon>
        <taxon>Bacillati</taxon>
        <taxon>Bacillota</taxon>
        <taxon>Bacilli</taxon>
        <taxon>Bacillales</taxon>
        <taxon>Bacillaceae</taxon>
        <taxon>Marinococcus</taxon>
    </lineage>
</organism>
<proteinExistence type="predicted"/>
<sequence>MTDEELTALTQQISMENFQKVFKHRASFNQRLRTTGGRYVLSTGNIEVNPKSMNNYGHQEIIDIINHELCHYHLHLEGKGYKHKDREFQELLKQVEGTMYCSSLEQYRIKQKKRYQYACESCCISFKRTRQLDTQKYVCAACRGRLKKI</sequence>
<dbReference type="SMART" id="SM00731">
    <property type="entry name" value="SprT"/>
    <property type="match status" value="1"/>
</dbReference>
<dbReference type="InterPro" id="IPR006640">
    <property type="entry name" value="SprT-like_domain"/>
</dbReference>
<gene>
    <name evidence="2" type="ORF">SAMN05421781_1150</name>
</gene>
<evidence type="ECO:0000259" key="1">
    <source>
        <dbReference type="SMART" id="SM00731"/>
    </source>
</evidence>